<proteinExistence type="predicted"/>
<keyword evidence="1" id="KW-0732">Signal</keyword>
<sequence>MLPVKLLAVLCLSILFNNAIAQFEIPVDPFTGKPSITIPLASVDNRTVSHLIALSYNADGIRIDEPISNAGQNWNLIAGGEIYRDLKGLPDDFSVTGDSRTGWLFNSNASTIGGFAYPSDGTAMSCTTEPTVYNFIDALKYQRDTEPDIFRFRTQGLSGSFLINNTGGVSNVNCVPYQDVKVILTRPTSKEITQIEIIDASGTRYIFSLREMTTRRANKDANTSDPLYFAKDYNLYKTQLTYASSWKLTQIISPFSETIDFTYTDTPEFTYSNDVEIQTAYTTTGFAVKKLYTITEKTIKKVLTGVSSLDESVVFNYKSNDYTNDYKLLSSVSVNEIRNAISTLKRSWQLDYVQASYSQEYQNLFVRPFLISVTEQDACRAHQPYKFSYQGLSGNIVAVSPYRSNSQDIWGYSMPGNTSKFPKVYVYPSSSNASRISLYKRTGISDEIIIDGADRSLNSTPDIGVLKVINFPGGAVKTFTYESHVFLEPVSNTSITGGGLRIKKIQLHDGVSFRNDIVKEYEYLAASGTTTSGKILGLPSYSFASACYADPQSGVVSDYTSLSGLSAAEQWRRLIIRTSEDIGSTESSIVYERVREKQQGAGSTVYEYEIPNTWSALPSGDWNSTYSHIARSATCSPAGVNLPSYYTFPFAMPTPYDYAQGLVKRIQYFAEGQSNPVKETLYTYVDKSINGTAIKGLDFDLIPVNGSSYYFMYGAYTINADKTRVIQQVLDRVRDRVTVTSYLENSTNFAYASNHILPVNITSTNSDNTQYITRIKYAKDFTAGGAGTSTDGQVLSIDALLEKNRNATLIEQTVSTIPSGGTEKTISGTLTLFENIGTTSSPIITPSKILSLDAGVGISGFSMSSITGTTSRSFQRNVAYRPIANYKYNSKGDMMRSENSSRLVQSIQYESQTGNVVARIEQAEAHEVICSNFDNLTGYEFGLQGSFSSDQLNAVGRDNSKGLGQVYSTTRYLRKNLIKRPGSKYNLSLWYKPGLSTGTQNIVVTIKNTSNTQLLTSSFPVTNKNTQEFSFIQGTVDLSSISNTEVIVEVSYSGPTGTLGGAMSIMDDVLFYPIDSEVSIITNGSIHGITSTASTRGDYQVFNYDPSGRLKYSKDKNLDIVAAYQYKDWLPTVSGVTGNASIALETEILDNKATILKAITGCLDVSSIEWKVEPAGSASGVFFTGSNDQPYTFASAGFYDVTLKVSHSSYGSYEIKQSNVEVKLSPLTVSICALGGTTIDLCSGTPIISEACGGTSTGISSTIFKVQSMAGCPVGATYTYRWQKRPNGSVDWAYYGASDANLSVNNIASYDIRCVVTSSCGRVGYSNVKNIIVYRSNTSCSQP</sequence>
<organism evidence="2 3">
    <name type="scientific">Ohtaekwangia koreensis</name>
    <dbReference type="NCBI Taxonomy" id="688867"/>
    <lineage>
        <taxon>Bacteria</taxon>
        <taxon>Pseudomonadati</taxon>
        <taxon>Bacteroidota</taxon>
        <taxon>Cytophagia</taxon>
        <taxon>Cytophagales</taxon>
        <taxon>Fulvivirgaceae</taxon>
        <taxon>Ohtaekwangia</taxon>
    </lineage>
</organism>
<evidence type="ECO:0000313" key="3">
    <source>
        <dbReference type="Proteomes" id="UP000190961"/>
    </source>
</evidence>
<dbReference type="OrthoDB" id="9814627at2"/>
<name>A0A1T5MA95_9BACT</name>
<dbReference type="EMBL" id="FUZU01000004">
    <property type="protein sequence ID" value="SKC85023.1"/>
    <property type="molecule type" value="Genomic_DNA"/>
</dbReference>
<gene>
    <name evidence="2" type="ORF">SAMN05660236_4792</name>
</gene>
<dbReference type="Proteomes" id="UP000190961">
    <property type="component" value="Unassembled WGS sequence"/>
</dbReference>
<evidence type="ECO:0008006" key="4">
    <source>
        <dbReference type="Google" id="ProtNLM"/>
    </source>
</evidence>
<evidence type="ECO:0000256" key="1">
    <source>
        <dbReference type="SAM" id="SignalP"/>
    </source>
</evidence>
<dbReference type="STRING" id="688867.SAMN05660236_4792"/>
<feature type="chain" id="PRO_5012752796" description="YD repeat-containing protein" evidence="1">
    <location>
        <begin position="22"/>
        <end position="1343"/>
    </location>
</feature>
<accession>A0A1T5MA95</accession>
<dbReference type="RefSeq" id="WP_079689334.1">
    <property type="nucleotide sequence ID" value="NZ_FUZU01000004.1"/>
</dbReference>
<keyword evidence="3" id="KW-1185">Reference proteome</keyword>
<evidence type="ECO:0000313" key="2">
    <source>
        <dbReference type="EMBL" id="SKC85023.1"/>
    </source>
</evidence>
<reference evidence="2 3" key="1">
    <citation type="submission" date="2017-02" db="EMBL/GenBank/DDBJ databases">
        <authorList>
            <person name="Peterson S.W."/>
        </authorList>
    </citation>
    <scope>NUCLEOTIDE SEQUENCE [LARGE SCALE GENOMIC DNA]</scope>
    <source>
        <strain evidence="2 3">DSM 25262</strain>
    </source>
</reference>
<feature type="signal peptide" evidence="1">
    <location>
        <begin position="1"/>
        <end position="21"/>
    </location>
</feature>
<protein>
    <recommendedName>
        <fullName evidence="4">YD repeat-containing protein</fullName>
    </recommendedName>
</protein>